<evidence type="ECO:0000313" key="12">
    <source>
        <dbReference type="Proteomes" id="UP000366065"/>
    </source>
</evidence>
<feature type="transmembrane region" description="Helical" evidence="9">
    <location>
        <begin position="94"/>
        <end position="116"/>
    </location>
</feature>
<keyword evidence="5 9" id="KW-0812">Transmembrane</keyword>
<dbReference type="SUPFAM" id="SSF103473">
    <property type="entry name" value="MFS general substrate transporter"/>
    <property type="match status" value="1"/>
</dbReference>
<feature type="transmembrane region" description="Helical" evidence="9">
    <location>
        <begin position="247"/>
        <end position="265"/>
    </location>
</feature>
<dbReference type="InterPro" id="IPR011701">
    <property type="entry name" value="MFS"/>
</dbReference>
<dbReference type="PROSITE" id="PS50850">
    <property type="entry name" value="MFS"/>
    <property type="match status" value="1"/>
</dbReference>
<dbReference type="Pfam" id="PF07690">
    <property type="entry name" value="MFS_1"/>
    <property type="match status" value="1"/>
</dbReference>
<evidence type="ECO:0000256" key="5">
    <source>
        <dbReference type="ARBA" id="ARBA00022692"/>
    </source>
</evidence>
<dbReference type="InterPro" id="IPR036259">
    <property type="entry name" value="MFS_trans_sf"/>
</dbReference>
<comment type="caution">
    <text evidence="11">The sequence shown here is derived from an EMBL/GenBank/DDBJ whole genome shotgun (WGS) entry which is preliminary data.</text>
</comment>
<dbReference type="PANTHER" id="PTHR43528">
    <property type="entry name" value="ALPHA-KETOGLUTARATE PERMEASE"/>
    <property type="match status" value="1"/>
</dbReference>
<dbReference type="InterPro" id="IPR020846">
    <property type="entry name" value="MFS_dom"/>
</dbReference>
<feature type="domain" description="Major facilitator superfamily (MFS) profile" evidence="10">
    <location>
        <begin position="20"/>
        <end position="428"/>
    </location>
</feature>
<evidence type="ECO:0000256" key="7">
    <source>
        <dbReference type="ARBA" id="ARBA00022989"/>
    </source>
</evidence>
<dbReference type="InterPro" id="IPR051084">
    <property type="entry name" value="H+-coupled_symporters"/>
</dbReference>
<feature type="transmembrane region" description="Helical" evidence="9">
    <location>
        <begin position="339"/>
        <end position="363"/>
    </location>
</feature>
<feature type="transmembrane region" description="Helical" evidence="9">
    <location>
        <begin position="192"/>
        <end position="211"/>
    </location>
</feature>
<evidence type="ECO:0000256" key="4">
    <source>
        <dbReference type="ARBA" id="ARBA00022475"/>
    </source>
</evidence>
<dbReference type="PANTHER" id="PTHR43528:SF1">
    <property type="entry name" value="ALPHA-KETOGLUTARATE PERMEASE"/>
    <property type="match status" value="1"/>
</dbReference>
<evidence type="ECO:0000256" key="3">
    <source>
        <dbReference type="ARBA" id="ARBA00022448"/>
    </source>
</evidence>
<feature type="transmembrane region" description="Helical" evidence="9">
    <location>
        <begin position="285"/>
        <end position="303"/>
    </location>
</feature>
<feature type="transmembrane region" description="Helical" evidence="9">
    <location>
        <begin position="122"/>
        <end position="145"/>
    </location>
</feature>
<dbReference type="PROSITE" id="PS00217">
    <property type="entry name" value="SUGAR_TRANSPORT_2"/>
    <property type="match status" value="1"/>
</dbReference>
<sequence length="433" mass="46568">MDATLRAVPHNERASPAKSVILGAGIGNALEWYDFASFVLFSRYFSTQFFHAEDPTAAFLSTLAVFAVGFLLRPIGGIYFGWLSDRRGRRLAMVASMAVTAAGCLVIAVAPTYASIGVMAPALLVFGRLLQGFGLGGEIGASFTFLVESAPVQRRGLWSSSMFIAITGGSLLATAVGLILTEVFSADEMTRYGWRIPFFFGAALGVYALFLRGRLKETSAFEQEQHDARSGTHEQTMVQAIWEHRTSVLRIIALTAGPTLTFNTWMSGAITFGTHFKGVDARQGLWALTIGCLVYMAVQPLWGALSDRIGRKPNLLLGAGGSALVIVPLLLLIDNSFARLTLAICGGLVVLAAWTAIAPAVYAELFPTRIRATGVAIPYSLTVAIFGGTAPYLQNWLADHGHLGWFAAYLIALNLLTVVAVLRMPETRGQPLE</sequence>
<dbReference type="EMBL" id="CABPRV010000012">
    <property type="protein sequence ID" value="VVE45421.1"/>
    <property type="molecule type" value="Genomic_DNA"/>
</dbReference>
<feature type="transmembrane region" description="Helical" evidence="9">
    <location>
        <begin position="405"/>
        <end position="422"/>
    </location>
</feature>
<keyword evidence="8 9" id="KW-0472">Membrane</keyword>
<comment type="similarity">
    <text evidence="2">Belongs to the major facilitator superfamily. Metabolite:H+ Symporter (MHS) family (TC 2.A.1.6) family.</text>
</comment>
<evidence type="ECO:0000313" key="11">
    <source>
        <dbReference type="EMBL" id="VVE45421.1"/>
    </source>
</evidence>
<name>A0ABY6WA65_9BURK</name>
<evidence type="ECO:0000256" key="2">
    <source>
        <dbReference type="ARBA" id="ARBA00008240"/>
    </source>
</evidence>
<dbReference type="InterPro" id="IPR005828">
    <property type="entry name" value="MFS_sugar_transport-like"/>
</dbReference>
<comment type="subcellular location">
    <subcellularLocation>
        <location evidence="1">Cell membrane</location>
        <topology evidence="1">Multi-pass membrane protein</topology>
    </subcellularLocation>
</comment>
<dbReference type="RefSeq" id="WP_150722981.1">
    <property type="nucleotide sequence ID" value="NZ_CABPRV010000012.1"/>
</dbReference>
<proteinExistence type="inferred from homology"/>
<reference evidence="11 12" key="1">
    <citation type="submission" date="2019-08" db="EMBL/GenBank/DDBJ databases">
        <authorList>
            <person name="Peeters C."/>
        </authorList>
    </citation>
    <scope>NUCLEOTIDE SEQUENCE [LARGE SCALE GENOMIC DNA]</scope>
    <source>
        <strain evidence="11 12">LMG 20602</strain>
    </source>
</reference>
<feature type="transmembrane region" description="Helical" evidence="9">
    <location>
        <begin position="57"/>
        <end position="82"/>
    </location>
</feature>
<dbReference type="Gene3D" id="1.20.1250.20">
    <property type="entry name" value="MFS general substrate transporter like domains"/>
    <property type="match status" value="2"/>
</dbReference>
<organism evidence="11 12">
    <name type="scientific">Pandoraea capi</name>
    <dbReference type="NCBI Taxonomy" id="2508286"/>
    <lineage>
        <taxon>Bacteria</taxon>
        <taxon>Pseudomonadati</taxon>
        <taxon>Pseudomonadota</taxon>
        <taxon>Betaproteobacteria</taxon>
        <taxon>Burkholderiales</taxon>
        <taxon>Burkholderiaceae</taxon>
        <taxon>Pandoraea</taxon>
    </lineage>
</organism>
<dbReference type="Pfam" id="PF00083">
    <property type="entry name" value="Sugar_tr"/>
    <property type="match status" value="1"/>
</dbReference>
<protein>
    <submittedName>
        <fullName evidence="11">Alpha-ketoglutarate permease</fullName>
    </submittedName>
</protein>
<keyword evidence="12" id="KW-1185">Reference proteome</keyword>
<evidence type="ECO:0000256" key="6">
    <source>
        <dbReference type="ARBA" id="ARBA00022847"/>
    </source>
</evidence>
<keyword evidence="4" id="KW-1003">Cell membrane</keyword>
<evidence type="ECO:0000256" key="1">
    <source>
        <dbReference type="ARBA" id="ARBA00004651"/>
    </source>
</evidence>
<feature type="transmembrane region" description="Helical" evidence="9">
    <location>
        <begin position="375"/>
        <end position="393"/>
    </location>
</feature>
<dbReference type="Proteomes" id="UP000366065">
    <property type="component" value="Unassembled WGS sequence"/>
</dbReference>
<evidence type="ECO:0000256" key="8">
    <source>
        <dbReference type="ARBA" id="ARBA00023136"/>
    </source>
</evidence>
<evidence type="ECO:0000256" key="9">
    <source>
        <dbReference type="SAM" id="Phobius"/>
    </source>
</evidence>
<keyword evidence="6" id="KW-0769">Symport</keyword>
<accession>A0ABY6WA65</accession>
<feature type="transmembrane region" description="Helical" evidence="9">
    <location>
        <begin position="157"/>
        <end position="180"/>
    </location>
</feature>
<gene>
    <name evidence="11" type="primary">kgtP_1</name>
    <name evidence="11" type="ORF">PCA20602_04390</name>
</gene>
<dbReference type="InterPro" id="IPR005829">
    <property type="entry name" value="Sugar_transporter_CS"/>
</dbReference>
<keyword evidence="3" id="KW-0813">Transport</keyword>
<feature type="transmembrane region" description="Helical" evidence="9">
    <location>
        <begin position="315"/>
        <end position="333"/>
    </location>
</feature>
<feature type="transmembrane region" description="Helical" evidence="9">
    <location>
        <begin position="20"/>
        <end position="45"/>
    </location>
</feature>
<evidence type="ECO:0000259" key="10">
    <source>
        <dbReference type="PROSITE" id="PS50850"/>
    </source>
</evidence>
<keyword evidence="7 9" id="KW-1133">Transmembrane helix</keyword>